<protein>
    <recommendedName>
        <fullName evidence="1">FAM13A-like domain-containing protein</fullName>
    </recommendedName>
</protein>
<dbReference type="AlphaFoldDB" id="B6AAY9"/>
<keyword evidence="3" id="KW-1185">Reference proteome</keyword>
<organism evidence="2 3">
    <name type="scientific">Cryptosporidium muris (strain RN66)</name>
    <dbReference type="NCBI Taxonomy" id="441375"/>
    <lineage>
        <taxon>Eukaryota</taxon>
        <taxon>Sar</taxon>
        <taxon>Alveolata</taxon>
        <taxon>Apicomplexa</taxon>
        <taxon>Conoidasida</taxon>
        <taxon>Coccidia</taxon>
        <taxon>Eucoccidiorida</taxon>
        <taxon>Eimeriorina</taxon>
        <taxon>Cryptosporidiidae</taxon>
        <taxon>Cryptosporidium</taxon>
    </lineage>
</organism>
<dbReference type="OrthoDB" id="2161449at2759"/>
<accession>B6AAY9</accession>
<feature type="domain" description="FAM13A-like" evidence="1">
    <location>
        <begin position="204"/>
        <end position="271"/>
    </location>
</feature>
<feature type="domain" description="FAM13A-like" evidence="1">
    <location>
        <begin position="97"/>
        <end position="152"/>
    </location>
</feature>
<dbReference type="VEuPathDB" id="CryptoDB:CMU_025470"/>
<dbReference type="eggNOG" id="ENOG502SCXV">
    <property type="taxonomic scope" value="Eukaryota"/>
</dbReference>
<name>B6AAY9_CRYMR</name>
<gene>
    <name evidence="2" type="ORF">CMU_025470</name>
</gene>
<dbReference type="InterPro" id="IPR059029">
    <property type="entry name" value="FAM13A_dom"/>
</dbReference>
<reference evidence="2" key="1">
    <citation type="submission" date="2008-06" db="EMBL/GenBank/DDBJ databases">
        <authorList>
            <person name="Lorenzi H."/>
            <person name="Inman J."/>
            <person name="Miller J."/>
            <person name="Schobel S."/>
            <person name="Amedeo P."/>
            <person name="Caler E.V."/>
            <person name="da Silva J."/>
        </authorList>
    </citation>
    <scope>NUCLEOTIDE SEQUENCE [LARGE SCALE GENOMIC DNA]</scope>
    <source>
        <strain evidence="2">RN66</strain>
    </source>
</reference>
<dbReference type="EMBL" id="DS989727">
    <property type="protein sequence ID" value="EEA05541.1"/>
    <property type="molecule type" value="Genomic_DNA"/>
</dbReference>
<sequence>MDKENEIIEIVTQYINDENFYNFNVADIQSDGNCCPLKIIKRYQILKVGVANLKNNPTSNIGGENSINPLEWLLRSLSLLNLPRNPQYYDFSHLSESELIELKRKVKKQLREFDITYQKKYGQLPKKNDKESLRPLYIYYRKLKQSIEAMNNIELNKTSEKPDEDKKNIENDIDATCDHFDNISITADNNETLNHEIANNNISKENLKIKVQNLIKYKSKLRGVLEEYEKGFYKIHNRKVMYQKDLLPIEEKFIEYKAIKQKIKQIEHIINSDSNYSNK</sequence>
<dbReference type="GeneID" id="6995149"/>
<proteinExistence type="predicted"/>
<dbReference type="RefSeq" id="XP_002139890.1">
    <property type="nucleotide sequence ID" value="XM_002139854.1"/>
</dbReference>
<evidence type="ECO:0000313" key="3">
    <source>
        <dbReference type="Proteomes" id="UP000001460"/>
    </source>
</evidence>
<dbReference type="Proteomes" id="UP000001460">
    <property type="component" value="Unassembled WGS sequence"/>
</dbReference>
<evidence type="ECO:0000313" key="2">
    <source>
        <dbReference type="EMBL" id="EEA05541.1"/>
    </source>
</evidence>
<evidence type="ECO:0000259" key="1">
    <source>
        <dbReference type="Pfam" id="PF26116"/>
    </source>
</evidence>
<dbReference type="Pfam" id="PF26116">
    <property type="entry name" value="FAM13A"/>
    <property type="match status" value="2"/>
</dbReference>